<protein>
    <submittedName>
        <fullName evidence="1">Uncharacterized protein</fullName>
    </submittedName>
</protein>
<name>A0A940WL86_9ACTN</name>
<sequence length="214" mass="23183">MDSSGQVEGTVRRLAAQVYRALHGNGLQAEPVVELACLMEELGLSGPAVREILERRPVDLSPSDVDRLGRGLLELMDFEHGFDLEPGLWETLESAVEAVERDLRSSGIEGALRITMPDWDDHGCARVEFRGACGSPPIWPSTGRDAEVALAEVADAAQDVVMDVVWTVWPTCPDHRLGLHAALVEGAAVWRCAGAGTHTAATIGDLPRPRRPHR</sequence>
<comment type="caution">
    <text evidence="1">The sequence shown here is derived from an EMBL/GenBank/DDBJ whole genome shotgun (WGS) entry which is preliminary data.</text>
</comment>
<keyword evidence="2" id="KW-1185">Reference proteome</keyword>
<gene>
    <name evidence="1" type="ORF">JOL79_02265</name>
</gene>
<evidence type="ECO:0000313" key="1">
    <source>
        <dbReference type="EMBL" id="MBP2702624.1"/>
    </source>
</evidence>
<organism evidence="1 2">
    <name type="scientific">Microbispora oryzae</name>
    <dbReference type="NCBI Taxonomy" id="2806554"/>
    <lineage>
        <taxon>Bacteria</taxon>
        <taxon>Bacillati</taxon>
        <taxon>Actinomycetota</taxon>
        <taxon>Actinomycetes</taxon>
        <taxon>Streptosporangiales</taxon>
        <taxon>Streptosporangiaceae</taxon>
        <taxon>Microbispora</taxon>
    </lineage>
</organism>
<dbReference type="Proteomes" id="UP000674234">
    <property type="component" value="Unassembled WGS sequence"/>
</dbReference>
<proteinExistence type="predicted"/>
<dbReference type="RefSeq" id="WP_210153897.1">
    <property type="nucleotide sequence ID" value="NZ_JAFCNB010000001.1"/>
</dbReference>
<evidence type="ECO:0000313" key="2">
    <source>
        <dbReference type="Proteomes" id="UP000674234"/>
    </source>
</evidence>
<dbReference type="EMBL" id="JAFCNB010000001">
    <property type="protein sequence ID" value="MBP2702624.1"/>
    <property type="molecule type" value="Genomic_DNA"/>
</dbReference>
<accession>A0A940WL86</accession>
<dbReference type="AlphaFoldDB" id="A0A940WL86"/>
<reference evidence="1" key="1">
    <citation type="submission" date="2021-02" db="EMBL/GenBank/DDBJ databases">
        <title>Draft genome sequence of Microbispora sp. RL4-1S isolated from rice leaves in Thailand.</title>
        <authorList>
            <person name="Muangham S."/>
            <person name="Duangmal K."/>
        </authorList>
    </citation>
    <scope>NUCLEOTIDE SEQUENCE</scope>
    <source>
        <strain evidence="1">RL4-1S</strain>
    </source>
</reference>